<gene>
    <name evidence="3" type="ORF">SAMEA4412677_02280</name>
</gene>
<feature type="domain" description="Uncharacterized protein YyaB-like PH" evidence="2">
    <location>
        <begin position="53"/>
        <end position="127"/>
    </location>
</feature>
<feature type="transmembrane region" description="Helical" evidence="1">
    <location>
        <begin position="36"/>
        <end position="57"/>
    </location>
</feature>
<dbReference type="Proteomes" id="UP000215196">
    <property type="component" value="Chromosome 1"/>
</dbReference>
<keyword evidence="4" id="KW-1185">Reference proteome</keyword>
<accession>A0A239XVV3</accession>
<dbReference type="InterPro" id="IPR009589">
    <property type="entry name" value="PH_YyaB-like"/>
</dbReference>
<evidence type="ECO:0000259" key="2">
    <source>
        <dbReference type="Pfam" id="PF06713"/>
    </source>
</evidence>
<reference evidence="3 4" key="1">
    <citation type="submission" date="2017-06" db="EMBL/GenBank/DDBJ databases">
        <authorList>
            <consortium name="Pathogen Informatics"/>
        </authorList>
    </citation>
    <scope>NUCLEOTIDE SEQUENCE [LARGE SCALE GENOMIC DNA]</scope>
    <source>
        <strain evidence="3 4">NCTC13490</strain>
    </source>
</reference>
<name>A0A239XVV3_9FLAO</name>
<dbReference type="RefSeq" id="WP_095073256.1">
    <property type="nucleotide sequence ID" value="NZ_LT906465.1"/>
</dbReference>
<protein>
    <submittedName>
        <fullName evidence="3">Protein of uncharacterized function (DUF1200)</fullName>
    </submittedName>
</protein>
<proteinExistence type="predicted"/>
<keyword evidence="1" id="KW-1133">Transmembrane helix</keyword>
<feature type="transmembrane region" description="Helical" evidence="1">
    <location>
        <begin position="6"/>
        <end position="24"/>
    </location>
</feature>
<organism evidence="3 4">
    <name type="scientific">Chryseobacterium taklimakanense</name>
    <dbReference type="NCBI Taxonomy" id="536441"/>
    <lineage>
        <taxon>Bacteria</taxon>
        <taxon>Pseudomonadati</taxon>
        <taxon>Bacteroidota</taxon>
        <taxon>Flavobacteriia</taxon>
        <taxon>Flavobacteriales</taxon>
        <taxon>Weeksellaceae</taxon>
        <taxon>Chryseobacterium group</taxon>
        <taxon>Chryseobacterium</taxon>
    </lineage>
</organism>
<dbReference type="AlphaFoldDB" id="A0A239XVV3"/>
<keyword evidence="1" id="KW-0472">Membrane</keyword>
<keyword evidence="1" id="KW-0812">Transmembrane</keyword>
<dbReference type="EMBL" id="LT906465">
    <property type="protein sequence ID" value="SNV50144.1"/>
    <property type="molecule type" value="Genomic_DNA"/>
</dbReference>
<dbReference type="KEGG" id="ctak:4412677_02280"/>
<evidence type="ECO:0000313" key="4">
    <source>
        <dbReference type="Proteomes" id="UP000215196"/>
    </source>
</evidence>
<evidence type="ECO:0000313" key="3">
    <source>
        <dbReference type="EMBL" id="SNV50144.1"/>
    </source>
</evidence>
<dbReference type="GO" id="GO:0030153">
    <property type="term" value="P:bacteriocin immunity"/>
    <property type="evidence" value="ECO:0007669"/>
    <property type="project" value="InterPro"/>
</dbReference>
<evidence type="ECO:0000256" key="1">
    <source>
        <dbReference type="SAM" id="Phobius"/>
    </source>
</evidence>
<sequence>MKKIAVKYGIEVMVLVGLPFLFILADAIKKGNIKGFLFAIAILTLVSIFIFGIKYFIKENVLIIQNSVFGSTEINIHEIKMIEKTWNAISSPAPSLAGRIEIYWDKKSIVISPKDYQDFKNEMQKINSNIQFKD</sequence>
<dbReference type="Pfam" id="PF06713">
    <property type="entry name" value="bPH_4"/>
    <property type="match status" value="1"/>
</dbReference>